<organism evidence="10 11">
    <name type="scientific">Polypedilum vanderplanki</name>
    <name type="common">Sleeping chironomid midge</name>
    <dbReference type="NCBI Taxonomy" id="319348"/>
    <lineage>
        <taxon>Eukaryota</taxon>
        <taxon>Metazoa</taxon>
        <taxon>Ecdysozoa</taxon>
        <taxon>Arthropoda</taxon>
        <taxon>Hexapoda</taxon>
        <taxon>Insecta</taxon>
        <taxon>Pterygota</taxon>
        <taxon>Neoptera</taxon>
        <taxon>Endopterygota</taxon>
        <taxon>Diptera</taxon>
        <taxon>Nematocera</taxon>
        <taxon>Chironomoidea</taxon>
        <taxon>Chironomidae</taxon>
        <taxon>Chironominae</taxon>
        <taxon>Polypedilum</taxon>
        <taxon>Polypedilum</taxon>
    </lineage>
</organism>
<keyword evidence="6 8" id="KW-0472">Membrane</keyword>
<feature type="transmembrane region" description="Helical" evidence="8">
    <location>
        <begin position="116"/>
        <end position="139"/>
    </location>
</feature>
<sequence>MKNSLMNSLRNHCSWIPARFILVILGGFAVINAYTMRNVLSIAITEMTYKAAHNSTIYDDTCPSTDISMSKERPGYHWSEELQGVILGAFYWGYTLLHVPGAILSAKYGGKYTLSLGILSTAILTLLTPTTIAYGGAYWLIALRVLQGFGEGTTFPALNTLLSAWIPMKERSKAAAIVYGGAQIGNILTHLVSGLLIDHYKEWSAPFYFFGILGLVWFILFELTCFKDPESHPYITEKEKNYLKRELNQLSRSKDIKDTPWLKIITSVPMIALVVTQIGHSFGYFTVVTDLPKYMADVLKFNIKENGLYSTLPYVAMWIMSIIFGTISDWCLTKGFISLTNSRKLYTTLSFTIPGVFLVIASFSGCDRMFAVLFFTIAMGFMGAYYSGMKANNLDLSPNFAGAIMALTNGIGAIVGIINPYIIGVLTPNRTISEWRNVFYISCGFLTFTNIIYLLFGSAKKQPWDDPSSSSNKIIENGIENSENSKSDDIKKL</sequence>
<keyword evidence="2" id="KW-0813">Transport</keyword>
<evidence type="ECO:0000256" key="2">
    <source>
        <dbReference type="ARBA" id="ARBA00022448"/>
    </source>
</evidence>
<gene>
    <name evidence="10" type="ORF">PVAND_006349</name>
</gene>
<dbReference type="Proteomes" id="UP001107558">
    <property type="component" value="Chromosome 2"/>
</dbReference>
<dbReference type="GO" id="GO:0006820">
    <property type="term" value="P:monoatomic anion transport"/>
    <property type="evidence" value="ECO:0007669"/>
    <property type="project" value="TreeGrafter"/>
</dbReference>
<comment type="subcellular location">
    <subcellularLocation>
        <location evidence="1">Membrane</location>
        <topology evidence="1">Multi-pass membrane protein</topology>
    </subcellularLocation>
</comment>
<feature type="transmembrane region" description="Helical" evidence="8">
    <location>
        <begin position="400"/>
        <end position="426"/>
    </location>
</feature>
<dbReference type="FunFam" id="1.20.1250.20:FF:000003">
    <property type="entry name" value="Solute carrier family 17 member 3"/>
    <property type="match status" value="1"/>
</dbReference>
<feature type="compositionally biased region" description="Basic and acidic residues" evidence="7">
    <location>
        <begin position="483"/>
        <end position="493"/>
    </location>
</feature>
<reference evidence="10" key="1">
    <citation type="submission" date="2021-03" db="EMBL/GenBank/DDBJ databases">
        <title>Chromosome level genome of the anhydrobiotic midge Polypedilum vanderplanki.</title>
        <authorList>
            <person name="Yoshida Y."/>
            <person name="Kikawada T."/>
            <person name="Gusev O."/>
        </authorList>
    </citation>
    <scope>NUCLEOTIDE SEQUENCE</scope>
    <source>
        <strain evidence="10">NIAS01</strain>
        <tissue evidence="10">Whole body or cell culture</tissue>
    </source>
</reference>
<evidence type="ECO:0000313" key="10">
    <source>
        <dbReference type="EMBL" id="KAG5676520.1"/>
    </source>
</evidence>
<dbReference type="GO" id="GO:0015293">
    <property type="term" value="F:symporter activity"/>
    <property type="evidence" value="ECO:0007669"/>
    <property type="project" value="UniProtKB-KW"/>
</dbReference>
<dbReference type="InterPro" id="IPR050382">
    <property type="entry name" value="MFS_Na/Anion_cotransporter"/>
</dbReference>
<dbReference type="GO" id="GO:0016020">
    <property type="term" value="C:membrane"/>
    <property type="evidence" value="ECO:0007669"/>
    <property type="project" value="UniProtKB-SubCell"/>
</dbReference>
<evidence type="ECO:0000256" key="4">
    <source>
        <dbReference type="ARBA" id="ARBA00022847"/>
    </source>
</evidence>
<evidence type="ECO:0000313" key="11">
    <source>
        <dbReference type="Proteomes" id="UP001107558"/>
    </source>
</evidence>
<evidence type="ECO:0000259" key="9">
    <source>
        <dbReference type="PROSITE" id="PS50850"/>
    </source>
</evidence>
<feature type="transmembrane region" description="Helical" evidence="8">
    <location>
        <begin position="261"/>
        <end position="285"/>
    </location>
</feature>
<feature type="transmembrane region" description="Helical" evidence="8">
    <location>
        <begin position="12"/>
        <end position="31"/>
    </location>
</feature>
<name>A0A9J6C3S9_POLVA</name>
<dbReference type="PROSITE" id="PS50850">
    <property type="entry name" value="MFS"/>
    <property type="match status" value="1"/>
</dbReference>
<dbReference type="Gene3D" id="1.20.1250.20">
    <property type="entry name" value="MFS general substrate transporter like domains"/>
    <property type="match status" value="2"/>
</dbReference>
<feature type="transmembrane region" description="Helical" evidence="8">
    <location>
        <begin position="314"/>
        <end position="333"/>
    </location>
</feature>
<dbReference type="EMBL" id="JADBJN010000002">
    <property type="protein sequence ID" value="KAG5676520.1"/>
    <property type="molecule type" value="Genomic_DNA"/>
</dbReference>
<evidence type="ECO:0000256" key="3">
    <source>
        <dbReference type="ARBA" id="ARBA00022692"/>
    </source>
</evidence>
<feature type="transmembrane region" description="Helical" evidence="8">
    <location>
        <begin position="438"/>
        <end position="456"/>
    </location>
</feature>
<evidence type="ECO:0000256" key="5">
    <source>
        <dbReference type="ARBA" id="ARBA00022989"/>
    </source>
</evidence>
<evidence type="ECO:0000256" key="8">
    <source>
        <dbReference type="SAM" id="Phobius"/>
    </source>
</evidence>
<dbReference type="Pfam" id="PF07690">
    <property type="entry name" value="MFS_1"/>
    <property type="match status" value="1"/>
</dbReference>
<dbReference type="PANTHER" id="PTHR11662:SF415">
    <property type="entry name" value="AT30085P-RELATED"/>
    <property type="match status" value="1"/>
</dbReference>
<dbReference type="PANTHER" id="PTHR11662">
    <property type="entry name" value="SOLUTE CARRIER FAMILY 17"/>
    <property type="match status" value="1"/>
</dbReference>
<feature type="transmembrane region" description="Helical" evidence="8">
    <location>
        <begin position="345"/>
        <end position="363"/>
    </location>
</feature>
<keyword evidence="11" id="KW-1185">Reference proteome</keyword>
<feature type="region of interest" description="Disordered" evidence="7">
    <location>
        <begin position="461"/>
        <end position="493"/>
    </location>
</feature>
<accession>A0A9J6C3S9</accession>
<evidence type="ECO:0000256" key="1">
    <source>
        <dbReference type="ARBA" id="ARBA00004141"/>
    </source>
</evidence>
<dbReference type="SUPFAM" id="SSF103473">
    <property type="entry name" value="MFS general substrate transporter"/>
    <property type="match status" value="1"/>
</dbReference>
<dbReference type="AlphaFoldDB" id="A0A9J6C3S9"/>
<keyword evidence="5 8" id="KW-1133">Transmembrane helix</keyword>
<keyword evidence="4" id="KW-0769">Symport</keyword>
<feature type="domain" description="Major facilitator superfamily (MFS) profile" evidence="9">
    <location>
        <begin position="21"/>
        <end position="461"/>
    </location>
</feature>
<dbReference type="CDD" id="cd17318">
    <property type="entry name" value="MFS_SLC17"/>
    <property type="match status" value="1"/>
</dbReference>
<feature type="transmembrane region" description="Helical" evidence="8">
    <location>
        <begin position="177"/>
        <end position="197"/>
    </location>
</feature>
<evidence type="ECO:0000256" key="7">
    <source>
        <dbReference type="SAM" id="MobiDB-lite"/>
    </source>
</evidence>
<proteinExistence type="predicted"/>
<dbReference type="OrthoDB" id="2985014at2759"/>
<feature type="compositionally biased region" description="Polar residues" evidence="7">
    <location>
        <begin position="467"/>
        <end position="482"/>
    </location>
</feature>
<dbReference type="InterPro" id="IPR020846">
    <property type="entry name" value="MFS_dom"/>
</dbReference>
<feature type="transmembrane region" description="Helical" evidence="8">
    <location>
        <begin position="82"/>
        <end position="104"/>
    </location>
</feature>
<dbReference type="FunFam" id="1.20.1250.20:FF:000423">
    <property type="entry name" value="Putative inorganic phosphate cotransporter-like Protein"/>
    <property type="match status" value="1"/>
</dbReference>
<evidence type="ECO:0000256" key="6">
    <source>
        <dbReference type="ARBA" id="ARBA00023136"/>
    </source>
</evidence>
<dbReference type="InterPro" id="IPR036259">
    <property type="entry name" value="MFS_trans_sf"/>
</dbReference>
<protein>
    <recommendedName>
        <fullName evidence="9">Major facilitator superfamily (MFS) profile domain-containing protein</fullName>
    </recommendedName>
</protein>
<comment type="caution">
    <text evidence="10">The sequence shown here is derived from an EMBL/GenBank/DDBJ whole genome shotgun (WGS) entry which is preliminary data.</text>
</comment>
<feature type="transmembrane region" description="Helical" evidence="8">
    <location>
        <begin position="203"/>
        <end position="221"/>
    </location>
</feature>
<keyword evidence="3 8" id="KW-0812">Transmembrane</keyword>
<dbReference type="InterPro" id="IPR011701">
    <property type="entry name" value="MFS"/>
</dbReference>
<feature type="transmembrane region" description="Helical" evidence="8">
    <location>
        <begin position="369"/>
        <end position="388"/>
    </location>
</feature>